<dbReference type="AlphaFoldDB" id="A0A479ZYM2"/>
<organism evidence="2 3">
    <name type="scientific">Sphaerospermopsis reniformis</name>
    <dbReference type="NCBI Taxonomy" id="531300"/>
    <lineage>
        <taxon>Bacteria</taxon>
        <taxon>Bacillati</taxon>
        <taxon>Cyanobacteriota</taxon>
        <taxon>Cyanophyceae</taxon>
        <taxon>Nostocales</taxon>
        <taxon>Aphanizomenonaceae</taxon>
        <taxon>Sphaerospermopsis</taxon>
    </lineage>
</organism>
<keyword evidence="1" id="KW-0812">Transmembrane</keyword>
<evidence type="ECO:0000313" key="3">
    <source>
        <dbReference type="Proteomes" id="UP000300142"/>
    </source>
</evidence>
<keyword evidence="3" id="KW-1185">Reference proteome</keyword>
<dbReference type="EMBL" id="BJCE01000046">
    <property type="protein sequence ID" value="GCL36696.1"/>
    <property type="molecule type" value="Genomic_DNA"/>
</dbReference>
<gene>
    <name evidence="2" type="ORF">SR1949_18020</name>
</gene>
<reference evidence="3" key="1">
    <citation type="submission" date="2019-02" db="EMBL/GenBank/DDBJ databases">
        <title>Draft genome sequence of Sphaerospermopsis reniformis NIES-1949.</title>
        <authorList>
            <person name="Yamaguchi H."/>
            <person name="Suzuki S."/>
            <person name="Kawachi M."/>
        </authorList>
    </citation>
    <scope>NUCLEOTIDE SEQUENCE [LARGE SCALE GENOMIC DNA]</scope>
    <source>
        <strain evidence="3">NIES-1949</strain>
    </source>
</reference>
<accession>A0A479ZYM2</accession>
<evidence type="ECO:0000313" key="2">
    <source>
        <dbReference type="EMBL" id="GCL36696.1"/>
    </source>
</evidence>
<feature type="transmembrane region" description="Helical" evidence="1">
    <location>
        <begin position="29"/>
        <end position="48"/>
    </location>
</feature>
<sequence length="61" mass="7161">MLHILFLSLSCECINYKEIQVILDQIGMLITRIGIKYVCMLLLIGLYLKAKIWKSKISFRK</sequence>
<proteinExistence type="predicted"/>
<evidence type="ECO:0000256" key="1">
    <source>
        <dbReference type="SAM" id="Phobius"/>
    </source>
</evidence>
<protein>
    <submittedName>
        <fullName evidence="2">Uncharacterized protein</fullName>
    </submittedName>
</protein>
<dbReference type="Proteomes" id="UP000300142">
    <property type="component" value="Unassembled WGS sequence"/>
</dbReference>
<name>A0A479ZYM2_9CYAN</name>
<keyword evidence="1" id="KW-1133">Transmembrane helix</keyword>
<keyword evidence="1" id="KW-0472">Membrane</keyword>
<comment type="caution">
    <text evidence="2">The sequence shown here is derived from an EMBL/GenBank/DDBJ whole genome shotgun (WGS) entry which is preliminary data.</text>
</comment>